<reference evidence="1 2" key="1">
    <citation type="submission" date="2024-07" db="EMBL/GenBank/DDBJ databases">
        <authorList>
            <person name="Kang M."/>
        </authorList>
    </citation>
    <scope>NUCLEOTIDE SEQUENCE [LARGE SCALE GENOMIC DNA]</scope>
    <source>
        <strain evidence="1 2">DFM31</strain>
    </source>
</reference>
<organism evidence="1 2">
    <name type="scientific">Meridianimarinicoccus marinus</name>
    <dbReference type="NCBI Taxonomy" id="3231483"/>
    <lineage>
        <taxon>Bacteria</taxon>
        <taxon>Pseudomonadati</taxon>
        <taxon>Pseudomonadota</taxon>
        <taxon>Alphaproteobacteria</taxon>
        <taxon>Rhodobacterales</taxon>
        <taxon>Paracoccaceae</taxon>
        <taxon>Meridianimarinicoccus</taxon>
    </lineage>
</organism>
<comment type="caution">
    <text evidence="1">The sequence shown here is derived from an EMBL/GenBank/DDBJ whole genome shotgun (WGS) entry which is preliminary data.</text>
</comment>
<evidence type="ECO:0000313" key="1">
    <source>
        <dbReference type="EMBL" id="MEV8467401.1"/>
    </source>
</evidence>
<protein>
    <submittedName>
        <fullName evidence="1">Uncharacterized protein</fullName>
    </submittedName>
</protein>
<name>A0ABV3L748_9RHOB</name>
<sequence>MGVVLAAGALAGTPSELAFPPVGSAMACTFTEACIDRRPCFDSRAQVAVQVVDEALALMDLGDGQVRPARIKREGVWTSYQTEPDRDHGLRTVILDMAEDGRATLVVTSPGEAVDMLSRTGTCIRLPASEETPQ</sequence>
<dbReference type="EMBL" id="JBFBVU010000013">
    <property type="protein sequence ID" value="MEV8467401.1"/>
    <property type="molecule type" value="Genomic_DNA"/>
</dbReference>
<gene>
    <name evidence="1" type="ORF">AB0T83_11480</name>
</gene>
<dbReference type="RefSeq" id="WP_366193191.1">
    <property type="nucleotide sequence ID" value="NZ_JBFBVU010000013.1"/>
</dbReference>
<proteinExistence type="predicted"/>
<dbReference type="Proteomes" id="UP001553161">
    <property type="component" value="Unassembled WGS sequence"/>
</dbReference>
<evidence type="ECO:0000313" key="2">
    <source>
        <dbReference type="Proteomes" id="UP001553161"/>
    </source>
</evidence>
<accession>A0ABV3L748</accession>
<keyword evidence="2" id="KW-1185">Reference proteome</keyword>